<dbReference type="PROSITE" id="PS50839">
    <property type="entry name" value="CHASE"/>
    <property type="match status" value="1"/>
</dbReference>
<dbReference type="GO" id="GO:0016020">
    <property type="term" value="C:membrane"/>
    <property type="evidence" value="ECO:0007669"/>
    <property type="project" value="UniProtKB-SubCell"/>
</dbReference>
<dbReference type="AlphaFoldDB" id="A0A1M4TQY7"/>
<evidence type="ECO:0000259" key="7">
    <source>
        <dbReference type="PROSITE" id="PS50883"/>
    </source>
</evidence>
<proteinExistence type="predicted"/>
<dbReference type="InterPro" id="IPR006189">
    <property type="entry name" value="CHASE_dom"/>
</dbReference>
<sequence>MISLRNHVKNEKMHYVVFCFVFLCGMATSLAIYLEERKHVYSDQKAVGELFTEKLNDSLTQYITEVSSAAALIESSKGEVSAGYFSRFAQRVITTQGINLYFAQYVPASKKNEYEMQKRILLGNYNFRIYPDGNRSEYMPLALGYPDKFTYGYDILSSQYRNLSSVIQARNSSSVTLSEPTLSPFSDASLSTAADTFIIRKPIYLSVDARSYKLTDDIGFHGIVGAFFRVDSLFKEVNSLVNHDLYYRLADVSSDRELWFVDTAEPSSWEGVSFDTHYLSIAGRKWRIDTRYNENIITRIHWFLVTVPLFVFGFLALFLAYYSRKLSLTYFSMLDSINKRIEIDELTGLLSRYQIQLELNELIVTCQKEEKQLAAFILDLDHFKTINDAFGHELGDKLLVKVSKRLASILPDDAVIGYLGGDAFLVLVVQSDGQDMPALDVLAKDWIQKVSQSYFLEGLTLDIGCSIGVALYPEFGKDAVTLIKNADMAVYQAKTAGRATYHFYDGDMGRRFARNVRIETRLRLALQNGNLELHFQPKVDLTTERCVGMEALLRWNDEELGMVSPAEFVPIAEQTGIILPLGDWVFEQAFRHILEWQAQGITVPPIAINCSAAQLKRIDFLPKLLALLDKYQIDPSLLEIEVTESILIEDAERCAELLRQLSRLGMRLAIDDFGTGYSSLSYLKDLPFHYVKIDQVFIRNIIEDKKHAALTHAIISLSHDLGLKVIAEGITDIHQLIMLQDFGCDIGQGYLFSKALGANSMGSDPMIVALNEQSSED</sequence>
<keyword evidence="3 5" id="KW-1133">Transmembrane helix</keyword>
<dbReference type="GO" id="GO:0071111">
    <property type="term" value="F:cyclic-guanylate-specific phosphodiesterase activity"/>
    <property type="evidence" value="ECO:0007669"/>
    <property type="project" value="InterPro"/>
</dbReference>
<dbReference type="InterPro" id="IPR029787">
    <property type="entry name" value="Nucleotide_cyclase"/>
</dbReference>
<dbReference type="InterPro" id="IPR000160">
    <property type="entry name" value="GGDEF_dom"/>
</dbReference>
<gene>
    <name evidence="9" type="ORF">SAMN02745753_00352</name>
</gene>
<reference evidence="10" key="1">
    <citation type="submission" date="2016-11" db="EMBL/GenBank/DDBJ databases">
        <authorList>
            <person name="Varghese N."/>
            <person name="Submissions S."/>
        </authorList>
    </citation>
    <scope>NUCLEOTIDE SEQUENCE [LARGE SCALE GENOMIC DNA]</scope>
    <source>
        <strain evidence="10">DSM 16579</strain>
    </source>
</reference>
<dbReference type="Gene3D" id="3.20.20.450">
    <property type="entry name" value="EAL domain"/>
    <property type="match status" value="1"/>
</dbReference>
<dbReference type="Gene3D" id="3.30.450.350">
    <property type="entry name" value="CHASE domain"/>
    <property type="match status" value="1"/>
</dbReference>
<dbReference type="CDD" id="cd01948">
    <property type="entry name" value="EAL"/>
    <property type="match status" value="1"/>
</dbReference>
<keyword evidence="2 5" id="KW-0812">Transmembrane</keyword>
<dbReference type="InterPro" id="IPR042240">
    <property type="entry name" value="CHASE_sf"/>
</dbReference>
<evidence type="ECO:0000313" key="9">
    <source>
        <dbReference type="EMBL" id="SHE46805.1"/>
    </source>
</evidence>
<dbReference type="InterPro" id="IPR001633">
    <property type="entry name" value="EAL_dom"/>
</dbReference>
<comment type="subcellular location">
    <subcellularLocation>
        <location evidence="1">Membrane</location>
    </subcellularLocation>
</comment>
<feature type="domain" description="CHASE" evidence="6">
    <location>
        <begin position="129"/>
        <end position="289"/>
    </location>
</feature>
<dbReference type="InterPro" id="IPR043128">
    <property type="entry name" value="Rev_trsase/Diguanyl_cyclase"/>
</dbReference>
<keyword evidence="4 5" id="KW-0472">Membrane</keyword>
<feature type="domain" description="EAL" evidence="7">
    <location>
        <begin position="515"/>
        <end position="769"/>
    </location>
</feature>
<dbReference type="Pfam" id="PF00990">
    <property type="entry name" value="GGDEF"/>
    <property type="match status" value="1"/>
</dbReference>
<dbReference type="STRING" id="1122206.SAMN02745753_00352"/>
<dbReference type="PROSITE" id="PS50887">
    <property type="entry name" value="GGDEF"/>
    <property type="match status" value="1"/>
</dbReference>
<protein>
    <submittedName>
        <fullName evidence="9">Diguanylate cyclase/phosphodiesterase</fullName>
    </submittedName>
</protein>
<feature type="domain" description="GGDEF" evidence="8">
    <location>
        <begin position="371"/>
        <end position="506"/>
    </location>
</feature>
<dbReference type="SUPFAM" id="SSF141868">
    <property type="entry name" value="EAL domain-like"/>
    <property type="match status" value="1"/>
</dbReference>
<dbReference type="SMART" id="SM00267">
    <property type="entry name" value="GGDEF"/>
    <property type="match status" value="1"/>
</dbReference>
<organism evidence="9 10">
    <name type="scientific">Marinomonas polaris DSM 16579</name>
    <dbReference type="NCBI Taxonomy" id="1122206"/>
    <lineage>
        <taxon>Bacteria</taxon>
        <taxon>Pseudomonadati</taxon>
        <taxon>Pseudomonadota</taxon>
        <taxon>Gammaproteobacteria</taxon>
        <taxon>Oceanospirillales</taxon>
        <taxon>Oceanospirillaceae</taxon>
        <taxon>Marinomonas</taxon>
    </lineage>
</organism>
<feature type="transmembrane region" description="Helical" evidence="5">
    <location>
        <begin position="300"/>
        <end position="322"/>
    </location>
</feature>
<dbReference type="SMART" id="SM01079">
    <property type="entry name" value="CHASE"/>
    <property type="match status" value="1"/>
</dbReference>
<evidence type="ECO:0000313" key="10">
    <source>
        <dbReference type="Proteomes" id="UP000184517"/>
    </source>
</evidence>
<dbReference type="Pfam" id="PF03924">
    <property type="entry name" value="CHASE"/>
    <property type="match status" value="1"/>
</dbReference>
<evidence type="ECO:0000256" key="5">
    <source>
        <dbReference type="SAM" id="Phobius"/>
    </source>
</evidence>
<dbReference type="SMART" id="SM00052">
    <property type="entry name" value="EAL"/>
    <property type="match status" value="1"/>
</dbReference>
<evidence type="ECO:0000259" key="6">
    <source>
        <dbReference type="PROSITE" id="PS50839"/>
    </source>
</evidence>
<dbReference type="SUPFAM" id="SSF55073">
    <property type="entry name" value="Nucleotide cyclase"/>
    <property type="match status" value="1"/>
</dbReference>
<accession>A0A1M4TQY7</accession>
<dbReference type="Proteomes" id="UP000184517">
    <property type="component" value="Unassembled WGS sequence"/>
</dbReference>
<dbReference type="OrthoDB" id="5777683at2"/>
<feature type="transmembrane region" description="Helical" evidence="5">
    <location>
        <begin position="13"/>
        <end position="34"/>
    </location>
</feature>
<dbReference type="PANTHER" id="PTHR33121">
    <property type="entry name" value="CYCLIC DI-GMP PHOSPHODIESTERASE PDEF"/>
    <property type="match status" value="1"/>
</dbReference>
<dbReference type="PROSITE" id="PS50883">
    <property type="entry name" value="EAL"/>
    <property type="match status" value="1"/>
</dbReference>
<evidence type="ECO:0000256" key="2">
    <source>
        <dbReference type="ARBA" id="ARBA00022692"/>
    </source>
</evidence>
<dbReference type="Gene3D" id="3.30.70.270">
    <property type="match status" value="1"/>
</dbReference>
<evidence type="ECO:0000256" key="4">
    <source>
        <dbReference type="ARBA" id="ARBA00023136"/>
    </source>
</evidence>
<evidence type="ECO:0000259" key="8">
    <source>
        <dbReference type="PROSITE" id="PS50887"/>
    </source>
</evidence>
<dbReference type="EMBL" id="FQVF01000002">
    <property type="protein sequence ID" value="SHE46805.1"/>
    <property type="molecule type" value="Genomic_DNA"/>
</dbReference>
<dbReference type="NCBIfam" id="TIGR00254">
    <property type="entry name" value="GGDEF"/>
    <property type="match status" value="1"/>
</dbReference>
<name>A0A1M4TQY7_9GAMM</name>
<dbReference type="CDD" id="cd01949">
    <property type="entry name" value="GGDEF"/>
    <property type="match status" value="1"/>
</dbReference>
<dbReference type="InterPro" id="IPR050706">
    <property type="entry name" value="Cyclic-di-GMP_PDE-like"/>
</dbReference>
<dbReference type="InterPro" id="IPR035919">
    <property type="entry name" value="EAL_sf"/>
</dbReference>
<evidence type="ECO:0000256" key="1">
    <source>
        <dbReference type="ARBA" id="ARBA00004370"/>
    </source>
</evidence>
<keyword evidence="10" id="KW-1185">Reference proteome</keyword>
<dbReference type="GO" id="GO:0007165">
    <property type="term" value="P:signal transduction"/>
    <property type="evidence" value="ECO:0007669"/>
    <property type="project" value="UniProtKB-ARBA"/>
</dbReference>
<dbReference type="Pfam" id="PF00563">
    <property type="entry name" value="EAL"/>
    <property type="match status" value="1"/>
</dbReference>
<evidence type="ECO:0000256" key="3">
    <source>
        <dbReference type="ARBA" id="ARBA00022989"/>
    </source>
</evidence>
<dbReference type="PANTHER" id="PTHR33121:SF19">
    <property type="entry name" value="CYCLIC DI-GMP PHOSPHODIESTERASE PA2567"/>
    <property type="match status" value="1"/>
</dbReference>